<evidence type="ECO:0000256" key="2">
    <source>
        <dbReference type="ARBA" id="ARBA00022490"/>
    </source>
</evidence>
<comment type="caution">
    <text evidence="8">The sequence shown here is derived from an EMBL/GenBank/DDBJ whole genome shotgun (WGS) entry which is preliminary data.</text>
</comment>
<dbReference type="Proteomes" id="UP000439903">
    <property type="component" value="Unassembled WGS sequence"/>
</dbReference>
<organism evidence="8 9">
    <name type="scientific">Gigaspora margarita</name>
    <dbReference type="NCBI Taxonomy" id="4874"/>
    <lineage>
        <taxon>Eukaryota</taxon>
        <taxon>Fungi</taxon>
        <taxon>Fungi incertae sedis</taxon>
        <taxon>Mucoromycota</taxon>
        <taxon>Glomeromycotina</taxon>
        <taxon>Glomeromycetes</taxon>
        <taxon>Diversisporales</taxon>
        <taxon>Gigasporaceae</taxon>
        <taxon>Gigaspora</taxon>
    </lineage>
</organism>
<dbReference type="GO" id="GO:0016887">
    <property type="term" value="F:ATP hydrolysis activity"/>
    <property type="evidence" value="ECO:0007669"/>
    <property type="project" value="InterPro"/>
</dbReference>
<gene>
    <name evidence="8" type="ORF">F8M41_013734</name>
</gene>
<dbReference type="PANTHER" id="PTHR22605:SF1">
    <property type="entry name" value="RZ-TYPE DOMAIN-CONTAINING PROTEIN"/>
    <property type="match status" value="1"/>
</dbReference>
<dbReference type="InterPro" id="IPR046439">
    <property type="entry name" value="ZF_RZ_dom"/>
</dbReference>
<proteinExistence type="predicted"/>
<dbReference type="AlphaFoldDB" id="A0A8H4B3J2"/>
<accession>A0A8H4B3J2</accession>
<comment type="subcellular location">
    <subcellularLocation>
        <location evidence="1">Cytoplasm</location>
    </subcellularLocation>
</comment>
<keyword evidence="5" id="KW-0862">Zinc</keyword>
<keyword evidence="6" id="KW-0391">Immunity</keyword>
<sequence length="426" mass="49628">MKFDQFYIDKLLEILENKNQLYNISSETSQTELLIKSVIIHTIALHSCIPATSSPLATYLQTLRACKDTYILASRVETDFLLELTDALGKFTHYECQYGYKYIVGECGSTIQESICPQCENRIGGLNYTTNPGNRHLDDQIINDFQKMIKDTQRTLESKINEALDIDEKYQYDFHPRIWHRIGKASFENLQAYCVENLYEAFENFAKAWNSVKKHVVQLECHEFTTPMPEMTSSLPVIFALFEKRDELLYLCGAIEFLANLQNEFLQQVLSIEPGCPLLRFLEGQFINNTQHHEPLHQYYIESLALSKARPKNIINYTWNSKLLFYSQRGLELGHKQKLQYELLKIEAELEYSLLFNKVHLNKNELLWLDVFPYHQELFSTSRTILSEIRELIPQEQILPEKLGFSSMATFNTSSRFIFSSLNATI</sequence>
<dbReference type="PROSITE" id="PS51981">
    <property type="entry name" value="ZF_RZ"/>
    <property type="match status" value="1"/>
</dbReference>
<dbReference type="PANTHER" id="PTHR22605">
    <property type="entry name" value="RZ-TYPE DOMAIN-CONTAINING PROTEIN"/>
    <property type="match status" value="1"/>
</dbReference>
<dbReference type="OrthoDB" id="2373449at2759"/>
<evidence type="ECO:0000313" key="9">
    <source>
        <dbReference type="Proteomes" id="UP000439903"/>
    </source>
</evidence>
<dbReference type="GO" id="GO:0002376">
    <property type="term" value="P:immune system process"/>
    <property type="evidence" value="ECO:0007669"/>
    <property type="project" value="UniProtKB-KW"/>
</dbReference>
<evidence type="ECO:0000256" key="5">
    <source>
        <dbReference type="ARBA" id="ARBA00022833"/>
    </source>
</evidence>
<keyword evidence="3" id="KW-0479">Metal-binding</keyword>
<dbReference type="GO" id="GO:0005737">
    <property type="term" value="C:cytoplasm"/>
    <property type="evidence" value="ECO:0007669"/>
    <property type="project" value="UniProtKB-SubCell"/>
</dbReference>
<reference evidence="8 9" key="1">
    <citation type="journal article" date="2019" name="Environ. Microbiol.">
        <title>At the nexus of three kingdoms: the genome of the mycorrhizal fungus Gigaspora margarita provides insights into plant, endobacterial and fungal interactions.</title>
        <authorList>
            <person name="Venice F."/>
            <person name="Ghignone S."/>
            <person name="Salvioli di Fossalunga A."/>
            <person name="Amselem J."/>
            <person name="Novero M."/>
            <person name="Xianan X."/>
            <person name="Sedzielewska Toro K."/>
            <person name="Morin E."/>
            <person name="Lipzen A."/>
            <person name="Grigoriev I.V."/>
            <person name="Henrissat B."/>
            <person name="Martin F.M."/>
            <person name="Bonfante P."/>
        </authorList>
    </citation>
    <scope>NUCLEOTIDE SEQUENCE [LARGE SCALE GENOMIC DNA]</scope>
    <source>
        <strain evidence="8 9">BEG34</strain>
    </source>
</reference>
<protein>
    <submittedName>
        <fullName evidence="8">E3 ubiquitin-protein ligase</fullName>
    </submittedName>
</protein>
<evidence type="ECO:0000256" key="1">
    <source>
        <dbReference type="ARBA" id="ARBA00004496"/>
    </source>
</evidence>
<dbReference type="EMBL" id="WTPW01000029">
    <property type="protein sequence ID" value="KAF0557208.1"/>
    <property type="molecule type" value="Genomic_DNA"/>
</dbReference>
<evidence type="ECO:0000256" key="4">
    <source>
        <dbReference type="ARBA" id="ARBA00022771"/>
    </source>
</evidence>
<name>A0A8H4B3J2_GIGMA</name>
<keyword evidence="9" id="KW-1185">Reference proteome</keyword>
<dbReference type="GO" id="GO:0004842">
    <property type="term" value="F:ubiquitin-protein transferase activity"/>
    <property type="evidence" value="ECO:0007669"/>
    <property type="project" value="InterPro"/>
</dbReference>
<evidence type="ECO:0000259" key="7">
    <source>
        <dbReference type="PROSITE" id="PS51981"/>
    </source>
</evidence>
<evidence type="ECO:0000313" key="8">
    <source>
        <dbReference type="EMBL" id="KAF0557208.1"/>
    </source>
</evidence>
<dbReference type="GO" id="GO:0008270">
    <property type="term" value="F:zinc ion binding"/>
    <property type="evidence" value="ECO:0007669"/>
    <property type="project" value="UniProtKB-KW"/>
</dbReference>
<dbReference type="InterPro" id="IPR031248">
    <property type="entry name" value="RNF213"/>
</dbReference>
<keyword evidence="2" id="KW-0963">Cytoplasm</keyword>
<feature type="domain" description="RZ-type" evidence="7">
    <location>
        <begin position="76"/>
        <end position="148"/>
    </location>
</feature>
<dbReference type="Pfam" id="PF20173">
    <property type="entry name" value="ZnF_RZ-type"/>
    <property type="match status" value="1"/>
</dbReference>
<evidence type="ECO:0000256" key="3">
    <source>
        <dbReference type="ARBA" id="ARBA00022723"/>
    </source>
</evidence>
<evidence type="ECO:0000256" key="6">
    <source>
        <dbReference type="ARBA" id="ARBA00022859"/>
    </source>
</evidence>
<keyword evidence="4" id="KW-0863">Zinc-finger</keyword>